<evidence type="ECO:0000256" key="5">
    <source>
        <dbReference type="ARBA" id="ARBA00022723"/>
    </source>
</evidence>
<feature type="signal peptide" evidence="11">
    <location>
        <begin position="1"/>
        <end position="16"/>
    </location>
</feature>
<dbReference type="GO" id="GO:0005506">
    <property type="term" value="F:iron ion binding"/>
    <property type="evidence" value="ECO:0007669"/>
    <property type="project" value="InterPro"/>
</dbReference>
<dbReference type="InterPro" id="IPR001128">
    <property type="entry name" value="Cyt_P450"/>
</dbReference>
<reference evidence="12" key="1">
    <citation type="submission" date="2023-03" db="EMBL/GenBank/DDBJ databases">
        <authorList>
            <person name="Julca I."/>
        </authorList>
    </citation>
    <scope>NUCLEOTIDE SEQUENCE</scope>
</reference>
<dbReference type="AlphaFoldDB" id="A0AAV1D793"/>
<dbReference type="PANTHER" id="PTHR24282">
    <property type="entry name" value="CYTOCHROME P450 FAMILY MEMBER"/>
    <property type="match status" value="1"/>
</dbReference>
<comment type="similarity">
    <text evidence="2">Belongs to the cytochrome P450 family.</text>
</comment>
<protein>
    <submittedName>
        <fullName evidence="12">OLC1v1001607C1</fullName>
    </submittedName>
</protein>
<dbReference type="GO" id="GO:0016020">
    <property type="term" value="C:membrane"/>
    <property type="evidence" value="ECO:0007669"/>
    <property type="project" value="UniProtKB-SubCell"/>
</dbReference>
<evidence type="ECO:0000256" key="11">
    <source>
        <dbReference type="SAM" id="SignalP"/>
    </source>
</evidence>
<dbReference type="GO" id="GO:0020037">
    <property type="term" value="F:heme binding"/>
    <property type="evidence" value="ECO:0007669"/>
    <property type="project" value="InterPro"/>
</dbReference>
<dbReference type="InterPro" id="IPR050665">
    <property type="entry name" value="Cytochrome_P450_Monooxygen"/>
</dbReference>
<keyword evidence="9" id="KW-0503">Monooxygenase</keyword>
<evidence type="ECO:0000256" key="9">
    <source>
        <dbReference type="ARBA" id="ARBA00023033"/>
    </source>
</evidence>
<keyword evidence="8" id="KW-0408">Iron</keyword>
<organism evidence="12 13">
    <name type="scientific">Oldenlandia corymbosa var. corymbosa</name>
    <dbReference type="NCBI Taxonomy" id="529605"/>
    <lineage>
        <taxon>Eukaryota</taxon>
        <taxon>Viridiplantae</taxon>
        <taxon>Streptophyta</taxon>
        <taxon>Embryophyta</taxon>
        <taxon>Tracheophyta</taxon>
        <taxon>Spermatophyta</taxon>
        <taxon>Magnoliopsida</taxon>
        <taxon>eudicotyledons</taxon>
        <taxon>Gunneridae</taxon>
        <taxon>Pentapetalae</taxon>
        <taxon>asterids</taxon>
        <taxon>lamiids</taxon>
        <taxon>Gentianales</taxon>
        <taxon>Rubiaceae</taxon>
        <taxon>Rubioideae</taxon>
        <taxon>Spermacoceae</taxon>
        <taxon>Hedyotis-Oldenlandia complex</taxon>
        <taxon>Oldenlandia</taxon>
    </lineage>
</organism>
<dbReference type="Proteomes" id="UP001161247">
    <property type="component" value="Chromosome 4"/>
</dbReference>
<dbReference type="InterPro" id="IPR036396">
    <property type="entry name" value="Cyt_P450_sf"/>
</dbReference>
<keyword evidence="11" id="KW-0732">Signal</keyword>
<evidence type="ECO:0000256" key="7">
    <source>
        <dbReference type="ARBA" id="ARBA00023002"/>
    </source>
</evidence>
<evidence type="ECO:0000313" key="12">
    <source>
        <dbReference type="EMBL" id="CAI9103161.1"/>
    </source>
</evidence>
<keyword evidence="4" id="KW-0812">Transmembrane</keyword>
<name>A0AAV1D793_OLDCO</name>
<evidence type="ECO:0000256" key="2">
    <source>
        <dbReference type="ARBA" id="ARBA00010617"/>
    </source>
</evidence>
<dbReference type="EMBL" id="OX459121">
    <property type="protein sequence ID" value="CAI9103161.1"/>
    <property type="molecule type" value="Genomic_DNA"/>
</dbReference>
<evidence type="ECO:0000256" key="6">
    <source>
        <dbReference type="ARBA" id="ARBA00022989"/>
    </source>
</evidence>
<evidence type="ECO:0000313" key="13">
    <source>
        <dbReference type="Proteomes" id="UP001161247"/>
    </source>
</evidence>
<keyword evidence="6" id="KW-1133">Transmembrane helix</keyword>
<sequence length="205" mass="23181">MVSLMALLWRLHNALVIQPGKLRSIMRKQGIRGPPPTPLFGNISEIKKAWSAPANAPPFFDVPNKHDCATTSISCYEACLYYLWEIHKIFTSNGTQWAHQRKVISLELFVDKVKGMTKLIQESAMTIVNSWNKVIEEKGGMADIKVDPYIRRMSGDVISKTCFGSSYNKGEDIFSKLTSLEDLSKKTLHLRKPLLRSSWPLVFPG</sequence>
<gene>
    <name evidence="12" type="ORF">OLC1_LOCUS12380</name>
</gene>
<feature type="chain" id="PRO_5043617535" evidence="11">
    <location>
        <begin position="17"/>
        <end position="205"/>
    </location>
</feature>
<comment type="subcellular location">
    <subcellularLocation>
        <location evidence="1">Membrane</location>
    </subcellularLocation>
</comment>
<accession>A0AAV1D793</accession>
<evidence type="ECO:0000256" key="1">
    <source>
        <dbReference type="ARBA" id="ARBA00004370"/>
    </source>
</evidence>
<dbReference type="PANTHER" id="PTHR24282:SF196">
    <property type="entry name" value="CYTOCHROME P450 714C2"/>
    <property type="match status" value="1"/>
</dbReference>
<keyword evidence="7" id="KW-0560">Oxidoreductase</keyword>
<keyword evidence="3" id="KW-0349">Heme</keyword>
<evidence type="ECO:0000256" key="10">
    <source>
        <dbReference type="ARBA" id="ARBA00023136"/>
    </source>
</evidence>
<dbReference type="SUPFAM" id="SSF48264">
    <property type="entry name" value="Cytochrome P450"/>
    <property type="match status" value="1"/>
</dbReference>
<dbReference type="GO" id="GO:0016705">
    <property type="term" value="F:oxidoreductase activity, acting on paired donors, with incorporation or reduction of molecular oxygen"/>
    <property type="evidence" value="ECO:0007669"/>
    <property type="project" value="InterPro"/>
</dbReference>
<evidence type="ECO:0000256" key="3">
    <source>
        <dbReference type="ARBA" id="ARBA00022617"/>
    </source>
</evidence>
<evidence type="ECO:0000256" key="4">
    <source>
        <dbReference type="ARBA" id="ARBA00022692"/>
    </source>
</evidence>
<proteinExistence type="inferred from homology"/>
<dbReference type="Pfam" id="PF00067">
    <property type="entry name" value="p450"/>
    <property type="match status" value="1"/>
</dbReference>
<dbReference type="Gene3D" id="1.10.630.10">
    <property type="entry name" value="Cytochrome P450"/>
    <property type="match status" value="1"/>
</dbReference>
<keyword evidence="5" id="KW-0479">Metal-binding</keyword>
<keyword evidence="10" id="KW-0472">Membrane</keyword>
<dbReference type="GO" id="GO:0004497">
    <property type="term" value="F:monooxygenase activity"/>
    <property type="evidence" value="ECO:0007669"/>
    <property type="project" value="UniProtKB-KW"/>
</dbReference>
<keyword evidence="13" id="KW-1185">Reference proteome</keyword>
<evidence type="ECO:0000256" key="8">
    <source>
        <dbReference type="ARBA" id="ARBA00023004"/>
    </source>
</evidence>